<evidence type="ECO:0000313" key="3">
    <source>
        <dbReference type="Proteomes" id="UP001231924"/>
    </source>
</evidence>
<evidence type="ECO:0000313" key="2">
    <source>
        <dbReference type="EMBL" id="MDL5159464.1"/>
    </source>
</evidence>
<evidence type="ECO:0000256" key="1">
    <source>
        <dbReference type="SAM" id="MobiDB-lite"/>
    </source>
</evidence>
<gene>
    <name evidence="2" type="ORF">QRT03_26085</name>
</gene>
<dbReference type="RefSeq" id="WP_286056059.1">
    <property type="nucleotide sequence ID" value="NZ_JASVWF010000007.1"/>
</dbReference>
<keyword evidence="3" id="KW-1185">Reference proteome</keyword>
<proteinExistence type="predicted"/>
<sequence>MSGQPAVHVSDDAVYVEWPRGPMHRLTPDGQVTEQHTLTALDHGDRQPAPVELQYPADPEDDDQ</sequence>
<evidence type="ECO:0008006" key="4">
    <source>
        <dbReference type="Google" id="ProtNLM"/>
    </source>
</evidence>
<dbReference type="Proteomes" id="UP001231924">
    <property type="component" value="Unassembled WGS sequence"/>
</dbReference>
<reference evidence="2 3" key="1">
    <citation type="submission" date="2023-06" db="EMBL/GenBank/DDBJ databases">
        <title>Actinomycetospora Odt1-22.</title>
        <authorList>
            <person name="Supong K."/>
        </authorList>
    </citation>
    <scope>NUCLEOTIDE SEQUENCE [LARGE SCALE GENOMIC DNA]</scope>
    <source>
        <strain evidence="2 3">Odt1-22</strain>
    </source>
</reference>
<protein>
    <recommendedName>
        <fullName evidence="4">ATP-grasp-modified RiPP</fullName>
    </recommendedName>
</protein>
<organism evidence="2 3">
    <name type="scientific">Actinomycetospora termitidis</name>
    <dbReference type="NCBI Taxonomy" id="3053470"/>
    <lineage>
        <taxon>Bacteria</taxon>
        <taxon>Bacillati</taxon>
        <taxon>Actinomycetota</taxon>
        <taxon>Actinomycetes</taxon>
        <taxon>Pseudonocardiales</taxon>
        <taxon>Pseudonocardiaceae</taxon>
        <taxon>Actinomycetospora</taxon>
    </lineage>
</organism>
<dbReference type="EMBL" id="JASVWF010000007">
    <property type="protein sequence ID" value="MDL5159464.1"/>
    <property type="molecule type" value="Genomic_DNA"/>
</dbReference>
<accession>A0ABT7MH17</accession>
<name>A0ABT7MH17_9PSEU</name>
<feature type="region of interest" description="Disordered" evidence="1">
    <location>
        <begin position="40"/>
        <end position="64"/>
    </location>
</feature>
<comment type="caution">
    <text evidence="2">The sequence shown here is derived from an EMBL/GenBank/DDBJ whole genome shotgun (WGS) entry which is preliminary data.</text>
</comment>